<protein>
    <submittedName>
        <fullName evidence="2">Uncharacterized protein</fullName>
    </submittedName>
</protein>
<feature type="region of interest" description="Disordered" evidence="1">
    <location>
        <begin position="1"/>
        <end position="51"/>
    </location>
</feature>
<reference evidence="3" key="1">
    <citation type="journal article" date="2019" name="Int. J. Syst. Evol. Microbiol.">
        <title>The Global Catalogue of Microorganisms (GCM) 10K type strain sequencing project: providing services to taxonomists for standard genome sequencing and annotation.</title>
        <authorList>
            <consortium name="The Broad Institute Genomics Platform"/>
            <consortium name="The Broad Institute Genome Sequencing Center for Infectious Disease"/>
            <person name="Wu L."/>
            <person name="Ma J."/>
        </authorList>
    </citation>
    <scope>NUCLEOTIDE SEQUENCE [LARGE SCALE GENOMIC DNA]</scope>
    <source>
        <strain evidence="3">JCM 15628</strain>
    </source>
</reference>
<dbReference type="EMBL" id="BAAAPU010000007">
    <property type="protein sequence ID" value="GAA1983089.1"/>
    <property type="molecule type" value="Genomic_DNA"/>
</dbReference>
<comment type="caution">
    <text evidence="2">The sequence shown here is derived from an EMBL/GenBank/DDBJ whole genome shotgun (WGS) entry which is preliminary data.</text>
</comment>
<gene>
    <name evidence="2" type="ORF">GCM10009817_25590</name>
</gene>
<dbReference type="Proteomes" id="UP001500013">
    <property type="component" value="Unassembled WGS sequence"/>
</dbReference>
<evidence type="ECO:0000313" key="3">
    <source>
        <dbReference type="Proteomes" id="UP001500013"/>
    </source>
</evidence>
<evidence type="ECO:0000313" key="2">
    <source>
        <dbReference type="EMBL" id="GAA1983089.1"/>
    </source>
</evidence>
<sequence>MTGKPYTSPDGIEVWWPPAAGQRRDRPREGTVNHADRDRSEQPRPAAAGERIEPYKEALAWLRSQLGGPPGWWQAAYAMVMAAADAEHASLRADRDGWKCLAFQYEMAATTDRSRTTLGREAMLPSSESGRR</sequence>
<proteinExistence type="predicted"/>
<feature type="region of interest" description="Disordered" evidence="1">
    <location>
        <begin position="112"/>
        <end position="132"/>
    </location>
</feature>
<name>A0ABP5DMN1_9MICO</name>
<organism evidence="2 3">
    <name type="scientific">Terrabacter lapilli</name>
    <dbReference type="NCBI Taxonomy" id="436231"/>
    <lineage>
        <taxon>Bacteria</taxon>
        <taxon>Bacillati</taxon>
        <taxon>Actinomycetota</taxon>
        <taxon>Actinomycetes</taxon>
        <taxon>Micrococcales</taxon>
        <taxon>Intrasporangiaceae</taxon>
        <taxon>Terrabacter</taxon>
    </lineage>
</organism>
<accession>A0ABP5DMN1</accession>
<feature type="compositionally biased region" description="Basic and acidic residues" evidence="1">
    <location>
        <begin position="22"/>
        <end position="42"/>
    </location>
</feature>
<evidence type="ECO:0000256" key="1">
    <source>
        <dbReference type="SAM" id="MobiDB-lite"/>
    </source>
</evidence>
<keyword evidence="3" id="KW-1185">Reference proteome</keyword>